<dbReference type="EMBL" id="JAQQWL010000008">
    <property type="protein sequence ID" value="KAK8061788.1"/>
    <property type="molecule type" value="Genomic_DNA"/>
</dbReference>
<dbReference type="Gene3D" id="1.20.1250.20">
    <property type="entry name" value="MFS general substrate transporter like domains"/>
    <property type="match status" value="1"/>
</dbReference>
<feature type="transmembrane region" description="Helical" evidence="4">
    <location>
        <begin position="385"/>
        <end position="406"/>
    </location>
</feature>
<evidence type="ECO:0000256" key="2">
    <source>
        <dbReference type="ARBA" id="ARBA00006727"/>
    </source>
</evidence>
<gene>
    <name evidence="6" type="ORF">PG994_008154</name>
</gene>
<dbReference type="PANTHER" id="PTHR11360">
    <property type="entry name" value="MONOCARBOXYLATE TRANSPORTER"/>
    <property type="match status" value="1"/>
</dbReference>
<keyword evidence="4" id="KW-0812">Transmembrane</keyword>
<dbReference type="PANTHER" id="PTHR11360:SF234">
    <property type="entry name" value="MFS-TYPE TRANSPORTER DBAD-RELATED"/>
    <property type="match status" value="1"/>
</dbReference>
<feature type="transmembrane region" description="Helical" evidence="4">
    <location>
        <begin position="147"/>
        <end position="168"/>
    </location>
</feature>
<dbReference type="RefSeq" id="XP_066715050.1">
    <property type="nucleotide sequence ID" value="XM_066859563.1"/>
</dbReference>
<dbReference type="InterPro" id="IPR020846">
    <property type="entry name" value="MFS_dom"/>
</dbReference>
<dbReference type="PROSITE" id="PS50850">
    <property type="entry name" value="MFS"/>
    <property type="match status" value="1"/>
</dbReference>
<feature type="transmembrane region" description="Helical" evidence="4">
    <location>
        <begin position="180"/>
        <end position="200"/>
    </location>
</feature>
<evidence type="ECO:0000313" key="6">
    <source>
        <dbReference type="EMBL" id="KAK8061788.1"/>
    </source>
</evidence>
<feature type="transmembrane region" description="Helical" evidence="4">
    <location>
        <begin position="93"/>
        <end position="116"/>
    </location>
</feature>
<sequence length="445" mass="48089">MTDSLPSSLKFAAWCFAHGINTRSRRGNKGKPVPITTARRRPRSLARRARRHGVRSPHLGPRELLRRVPDVLRARAIRRRRGRPPPPPGIPSAISWIGSVQGALLMTGGVVSGPLFDAGHLRPLLVAGHGFVVVGLFATSFCTRYYQLLLAQGVCVGLGCGLLYLPAAAAVGQWFERRRALAVGAQSVGSPVAGVVLPILFSKLLPRVGFGWATRVIAFILLGLSTVPIVFIKARVAPDPRHRRRAFVDWTYFRDLPMLVFTAAIFCAFLGLWVPFFYVQLYAITFRVSSVGFSPYFVTLLNVGSALGRILPPWIAVYAGLLNTIISMTCLCAAMAFLWMGIANFPGLLVFAVLYGSFQGGLVSMLPSCIVPLTSDMSRLGTRMGTNYLFSGLSVLAGTPIAGVILGRGGDLAWKGLIAYSGATLAAGSLLLVAALVLHRRKRRI</sequence>
<dbReference type="InterPro" id="IPR050327">
    <property type="entry name" value="Proton-linked_MCT"/>
</dbReference>
<dbReference type="Pfam" id="PF07690">
    <property type="entry name" value="MFS_1"/>
    <property type="match status" value="1"/>
</dbReference>
<reference evidence="6 7" key="1">
    <citation type="submission" date="2023-01" db="EMBL/GenBank/DDBJ databases">
        <title>Analysis of 21 Apiospora genomes using comparative genomics revels a genus with tremendous synthesis potential of carbohydrate active enzymes and secondary metabolites.</title>
        <authorList>
            <person name="Sorensen T."/>
        </authorList>
    </citation>
    <scope>NUCLEOTIDE SEQUENCE [LARGE SCALE GENOMIC DNA]</scope>
    <source>
        <strain evidence="6 7">CBS 135458</strain>
    </source>
</reference>
<comment type="subcellular location">
    <subcellularLocation>
        <location evidence="1">Membrane</location>
        <topology evidence="1">Multi-pass membrane protein</topology>
    </subcellularLocation>
</comment>
<feature type="transmembrane region" description="Helical" evidence="4">
    <location>
        <begin position="315"/>
        <end position="342"/>
    </location>
</feature>
<feature type="transmembrane region" description="Helical" evidence="4">
    <location>
        <begin position="418"/>
        <end position="438"/>
    </location>
</feature>
<keyword evidence="7" id="KW-1185">Reference proteome</keyword>
<dbReference type="Proteomes" id="UP001480595">
    <property type="component" value="Unassembled WGS sequence"/>
</dbReference>
<feature type="region of interest" description="Disordered" evidence="3">
    <location>
        <begin position="23"/>
        <end position="59"/>
    </location>
</feature>
<accession>A0ABR1UVB7</accession>
<dbReference type="SUPFAM" id="SSF103473">
    <property type="entry name" value="MFS general substrate transporter"/>
    <property type="match status" value="1"/>
</dbReference>
<feature type="transmembrane region" description="Helical" evidence="4">
    <location>
        <begin position="284"/>
        <end position="303"/>
    </location>
</feature>
<feature type="transmembrane region" description="Helical" evidence="4">
    <location>
        <begin position="256"/>
        <end position="278"/>
    </location>
</feature>
<keyword evidence="4" id="KW-0472">Membrane</keyword>
<feature type="transmembrane region" description="Helical" evidence="4">
    <location>
        <begin position="212"/>
        <end position="236"/>
    </location>
</feature>
<dbReference type="InterPro" id="IPR036259">
    <property type="entry name" value="MFS_trans_sf"/>
</dbReference>
<evidence type="ECO:0000259" key="5">
    <source>
        <dbReference type="PROSITE" id="PS50850"/>
    </source>
</evidence>
<proteinExistence type="inferred from homology"/>
<feature type="compositionally biased region" description="Basic residues" evidence="3">
    <location>
        <begin position="38"/>
        <end position="55"/>
    </location>
</feature>
<keyword evidence="4" id="KW-1133">Transmembrane helix</keyword>
<organism evidence="6 7">
    <name type="scientific">Apiospora phragmitis</name>
    <dbReference type="NCBI Taxonomy" id="2905665"/>
    <lineage>
        <taxon>Eukaryota</taxon>
        <taxon>Fungi</taxon>
        <taxon>Dikarya</taxon>
        <taxon>Ascomycota</taxon>
        <taxon>Pezizomycotina</taxon>
        <taxon>Sordariomycetes</taxon>
        <taxon>Xylariomycetidae</taxon>
        <taxon>Amphisphaeriales</taxon>
        <taxon>Apiosporaceae</taxon>
        <taxon>Apiospora</taxon>
    </lineage>
</organism>
<evidence type="ECO:0000256" key="4">
    <source>
        <dbReference type="SAM" id="Phobius"/>
    </source>
</evidence>
<feature type="domain" description="Major facilitator superfamily (MFS) profile" evidence="5">
    <location>
        <begin position="257"/>
        <end position="445"/>
    </location>
</feature>
<name>A0ABR1UVB7_9PEZI</name>
<comment type="similarity">
    <text evidence="2">Belongs to the major facilitator superfamily. Monocarboxylate porter (TC 2.A.1.13) family.</text>
</comment>
<evidence type="ECO:0000256" key="1">
    <source>
        <dbReference type="ARBA" id="ARBA00004141"/>
    </source>
</evidence>
<evidence type="ECO:0000256" key="3">
    <source>
        <dbReference type="SAM" id="MobiDB-lite"/>
    </source>
</evidence>
<evidence type="ECO:0000313" key="7">
    <source>
        <dbReference type="Proteomes" id="UP001480595"/>
    </source>
</evidence>
<feature type="transmembrane region" description="Helical" evidence="4">
    <location>
        <begin position="123"/>
        <end position="141"/>
    </location>
</feature>
<comment type="caution">
    <text evidence="6">The sequence shown here is derived from an EMBL/GenBank/DDBJ whole genome shotgun (WGS) entry which is preliminary data.</text>
</comment>
<dbReference type="GeneID" id="92092626"/>
<protein>
    <submittedName>
        <fullName evidence="6">MFS monocarboxylate</fullName>
    </submittedName>
</protein>
<feature type="transmembrane region" description="Helical" evidence="4">
    <location>
        <begin position="348"/>
        <end position="373"/>
    </location>
</feature>
<dbReference type="InterPro" id="IPR011701">
    <property type="entry name" value="MFS"/>
</dbReference>